<evidence type="ECO:0000313" key="4">
    <source>
        <dbReference type="Proteomes" id="UP000646053"/>
    </source>
</evidence>
<proteinExistence type="predicted"/>
<comment type="caution">
    <text evidence="3">The sequence shown here is derived from an EMBL/GenBank/DDBJ whole genome shotgun (WGS) entry which is preliminary data.</text>
</comment>
<dbReference type="AlphaFoldDB" id="A0A8J7Z170"/>
<sequence length="303" mass="32890">MSRHSLLAAALSAASAMSLASAIAWVPQSPVRAIPDCSGDNPPPICDGRPPRPPVPPQPEPPGQDVRVPAQLIVPLVNNAIRGTQLHLNNFGPKRGKSWHKPNDSFVRLPQTLGGNEFRFNVPEGVKDLDCGFFCPDMGDAKFYVQDWNLNSLQVGWQRPTFKLSLLMESAGREIKGFHTGALASLGDNGVPDVEINNARMDVFLRPIASNGRLSYAVTQVGFNANIQATGACNIFGVDICNPLFGYKNTIVSLVETQVRARLNDPALQSRVANAVQPVLNQFGIRQITKVSVSGDDLIIRHR</sequence>
<evidence type="ECO:0000256" key="1">
    <source>
        <dbReference type="SAM" id="MobiDB-lite"/>
    </source>
</evidence>
<gene>
    <name evidence="3" type="ORF">GS601_13025</name>
</gene>
<feature type="compositionally biased region" description="Pro residues" evidence="1">
    <location>
        <begin position="41"/>
        <end position="62"/>
    </location>
</feature>
<evidence type="ECO:0000256" key="2">
    <source>
        <dbReference type="SAM" id="SignalP"/>
    </source>
</evidence>
<keyword evidence="2" id="KW-0732">Signal</keyword>
<feature type="chain" id="PRO_5035247313" evidence="2">
    <location>
        <begin position="21"/>
        <end position="303"/>
    </location>
</feature>
<dbReference type="Proteomes" id="UP000646053">
    <property type="component" value="Unassembled WGS sequence"/>
</dbReference>
<accession>A0A8J7Z170</accession>
<keyword evidence="4" id="KW-1185">Reference proteome</keyword>
<dbReference type="RefSeq" id="WP_162423730.1">
    <property type="nucleotide sequence ID" value="NZ_WVIE01000014.1"/>
</dbReference>
<dbReference type="EMBL" id="WVIE01000014">
    <property type="protein sequence ID" value="NDJ18202.1"/>
    <property type="molecule type" value="Genomic_DNA"/>
</dbReference>
<evidence type="ECO:0000313" key="3">
    <source>
        <dbReference type="EMBL" id="NDJ18202.1"/>
    </source>
</evidence>
<reference evidence="3" key="1">
    <citation type="submission" date="2019-12" db="EMBL/GenBank/DDBJ databases">
        <title>High-Quality draft genome sequences of three cyanobacteria isolated from the limestone walls of the Old Cathedral of Coimbra.</title>
        <authorList>
            <person name="Tiago I."/>
            <person name="Soares F."/>
            <person name="Portugal A."/>
        </authorList>
    </citation>
    <scope>NUCLEOTIDE SEQUENCE</scope>
    <source>
        <strain evidence="3">A</strain>
    </source>
</reference>
<organism evidence="3 4">
    <name type="scientific">Myxacorys almedinensis A</name>
    <dbReference type="NCBI Taxonomy" id="2690445"/>
    <lineage>
        <taxon>Bacteria</taxon>
        <taxon>Bacillati</taxon>
        <taxon>Cyanobacteriota</taxon>
        <taxon>Cyanophyceae</taxon>
        <taxon>Leptolyngbyales</taxon>
        <taxon>Leptolyngbyaceae</taxon>
        <taxon>Myxacorys</taxon>
        <taxon>Myxacorys almedinensis</taxon>
    </lineage>
</organism>
<feature type="signal peptide" evidence="2">
    <location>
        <begin position="1"/>
        <end position="20"/>
    </location>
</feature>
<feature type="region of interest" description="Disordered" evidence="1">
    <location>
        <begin position="34"/>
        <end position="64"/>
    </location>
</feature>
<protein>
    <submittedName>
        <fullName evidence="3">Uncharacterized protein</fullName>
    </submittedName>
</protein>
<name>A0A8J7Z170_9CYAN</name>